<feature type="transmembrane region" description="Helical" evidence="1">
    <location>
        <begin position="12"/>
        <end position="31"/>
    </location>
</feature>
<name>A0ABQ5BBE9_9ASTR</name>
<reference evidence="2" key="2">
    <citation type="submission" date="2022-01" db="EMBL/GenBank/DDBJ databases">
        <authorList>
            <person name="Yamashiro T."/>
            <person name="Shiraishi A."/>
            <person name="Satake H."/>
            <person name="Nakayama K."/>
        </authorList>
    </citation>
    <scope>NUCLEOTIDE SEQUENCE</scope>
</reference>
<sequence length="66" mass="7369">MRPIYSAKLKLLGLSIIAKLALVVCYEWMWALDWALNGAWTFLVLALNSADSRGRACCSDGFLVDF</sequence>
<reference evidence="2" key="1">
    <citation type="journal article" date="2022" name="Int. J. Mol. Sci.">
        <title>Draft Genome of Tanacetum Coccineum: Genomic Comparison of Closely Related Tanacetum-Family Plants.</title>
        <authorList>
            <person name="Yamashiro T."/>
            <person name="Shiraishi A."/>
            <person name="Nakayama K."/>
            <person name="Satake H."/>
        </authorList>
    </citation>
    <scope>NUCLEOTIDE SEQUENCE</scope>
</reference>
<keyword evidence="1" id="KW-1133">Transmembrane helix</keyword>
<organism evidence="2 3">
    <name type="scientific">Tanacetum coccineum</name>
    <dbReference type="NCBI Taxonomy" id="301880"/>
    <lineage>
        <taxon>Eukaryota</taxon>
        <taxon>Viridiplantae</taxon>
        <taxon>Streptophyta</taxon>
        <taxon>Embryophyta</taxon>
        <taxon>Tracheophyta</taxon>
        <taxon>Spermatophyta</taxon>
        <taxon>Magnoliopsida</taxon>
        <taxon>eudicotyledons</taxon>
        <taxon>Gunneridae</taxon>
        <taxon>Pentapetalae</taxon>
        <taxon>asterids</taxon>
        <taxon>campanulids</taxon>
        <taxon>Asterales</taxon>
        <taxon>Asteraceae</taxon>
        <taxon>Asteroideae</taxon>
        <taxon>Anthemideae</taxon>
        <taxon>Anthemidinae</taxon>
        <taxon>Tanacetum</taxon>
    </lineage>
</organism>
<keyword evidence="1" id="KW-0812">Transmembrane</keyword>
<evidence type="ECO:0000313" key="3">
    <source>
        <dbReference type="Proteomes" id="UP001151760"/>
    </source>
</evidence>
<comment type="caution">
    <text evidence="2">The sequence shown here is derived from an EMBL/GenBank/DDBJ whole genome shotgun (WGS) entry which is preliminary data.</text>
</comment>
<keyword evidence="1" id="KW-0472">Membrane</keyword>
<evidence type="ECO:0000256" key="1">
    <source>
        <dbReference type="SAM" id="Phobius"/>
    </source>
</evidence>
<dbReference type="Proteomes" id="UP001151760">
    <property type="component" value="Unassembled WGS sequence"/>
</dbReference>
<gene>
    <name evidence="2" type="ORF">Tco_0858269</name>
</gene>
<keyword evidence="3" id="KW-1185">Reference proteome</keyword>
<evidence type="ECO:0000313" key="2">
    <source>
        <dbReference type="EMBL" id="GJT11227.1"/>
    </source>
</evidence>
<dbReference type="EMBL" id="BQNB010013051">
    <property type="protein sequence ID" value="GJT11227.1"/>
    <property type="molecule type" value="Genomic_DNA"/>
</dbReference>
<protein>
    <submittedName>
        <fullName evidence="2">Uncharacterized protein</fullName>
    </submittedName>
</protein>
<proteinExistence type="predicted"/>
<accession>A0ABQ5BBE9</accession>